<proteinExistence type="predicted"/>
<feature type="transmembrane region" description="Helical" evidence="1">
    <location>
        <begin position="21"/>
        <end position="41"/>
    </location>
</feature>
<evidence type="ECO:0000313" key="2">
    <source>
        <dbReference type="EMBL" id="PRQ43451.1"/>
    </source>
</evidence>
<keyword evidence="3" id="KW-1185">Reference proteome</keyword>
<keyword evidence="1" id="KW-1133">Transmembrane helix</keyword>
<sequence>MMKNRFKEMKGKSQIVSVIGFLILILFYSLYIISSHFLSIFQNLESVLLTIDN</sequence>
<dbReference type="Gramene" id="PRQ43451">
    <property type="protein sequence ID" value="PRQ43451"/>
    <property type="gene ID" value="RchiOBHm_Chr3g0468641"/>
</dbReference>
<gene>
    <name evidence="2" type="ORF">RchiOBHm_Chr3g0468641</name>
</gene>
<reference evidence="2 3" key="1">
    <citation type="journal article" date="2018" name="Nat. Genet.">
        <title>The Rosa genome provides new insights in the design of modern roses.</title>
        <authorList>
            <person name="Bendahmane M."/>
        </authorList>
    </citation>
    <scope>NUCLEOTIDE SEQUENCE [LARGE SCALE GENOMIC DNA]</scope>
    <source>
        <strain evidence="3">cv. Old Blush</strain>
    </source>
</reference>
<evidence type="ECO:0000313" key="3">
    <source>
        <dbReference type="Proteomes" id="UP000238479"/>
    </source>
</evidence>
<dbReference type="AlphaFoldDB" id="A0A2P6RAK4"/>
<keyword evidence="1" id="KW-0812">Transmembrane</keyword>
<dbReference type="EMBL" id="PDCK01000041">
    <property type="protein sequence ID" value="PRQ43451.1"/>
    <property type="molecule type" value="Genomic_DNA"/>
</dbReference>
<organism evidence="2 3">
    <name type="scientific">Rosa chinensis</name>
    <name type="common">China rose</name>
    <dbReference type="NCBI Taxonomy" id="74649"/>
    <lineage>
        <taxon>Eukaryota</taxon>
        <taxon>Viridiplantae</taxon>
        <taxon>Streptophyta</taxon>
        <taxon>Embryophyta</taxon>
        <taxon>Tracheophyta</taxon>
        <taxon>Spermatophyta</taxon>
        <taxon>Magnoliopsida</taxon>
        <taxon>eudicotyledons</taxon>
        <taxon>Gunneridae</taxon>
        <taxon>Pentapetalae</taxon>
        <taxon>rosids</taxon>
        <taxon>fabids</taxon>
        <taxon>Rosales</taxon>
        <taxon>Rosaceae</taxon>
        <taxon>Rosoideae</taxon>
        <taxon>Rosoideae incertae sedis</taxon>
        <taxon>Rosa</taxon>
    </lineage>
</organism>
<evidence type="ECO:0000256" key="1">
    <source>
        <dbReference type="SAM" id="Phobius"/>
    </source>
</evidence>
<name>A0A2P6RAK4_ROSCH</name>
<accession>A0A2P6RAK4</accession>
<dbReference type="Proteomes" id="UP000238479">
    <property type="component" value="Chromosome 3"/>
</dbReference>
<comment type="caution">
    <text evidence="2">The sequence shown here is derived from an EMBL/GenBank/DDBJ whole genome shotgun (WGS) entry which is preliminary data.</text>
</comment>
<keyword evidence="1" id="KW-0472">Membrane</keyword>
<protein>
    <submittedName>
        <fullName evidence="2">Uncharacterized protein</fullName>
    </submittedName>
</protein>